<accession>A0A2T3AIB1</accession>
<name>A0A2T3AIB1_9PEZI</name>
<dbReference type="InParanoid" id="A0A2T3AIB1"/>
<dbReference type="Proteomes" id="UP000241462">
    <property type="component" value="Unassembled WGS sequence"/>
</dbReference>
<keyword evidence="2" id="KW-1185">Reference proteome</keyword>
<evidence type="ECO:0000313" key="2">
    <source>
        <dbReference type="Proteomes" id="UP000241462"/>
    </source>
</evidence>
<gene>
    <name evidence="1" type="ORF">BD289DRAFT_57388</name>
</gene>
<proteinExistence type="predicted"/>
<evidence type="ECO:0000313" key="1">
    <source>
        <dbReference type="EMBL" id="PSR99135.1"/>
    </source>
</evidence>
<organism evidence="1 2">
    <name type="scientific">Coniella lustricola</name>
    <dbReference type="NCBI Taxonomy" id="2025994"/>
    <lineage>
        <taxon>Eukaryota</taxon>
        <taxon>Fungi</taxon>
        <taxon>Dikarya</taxon>
        <taxon>Ascomycota</taxon>
        <taxon>Pezizomycotina</taxon>
        <taxon>Sordariomycetes</taxon>
        <taxon>Sordariomycetidae</taxon>
        <taxon>Diaporthales</taxon>
        <taxon>Schizoparmaceae</taxon>
        <taxon>Coniella</taxon>
    </lineage>
</organism>
<reference evidence="1 2" key="1">
    <citation type="journal article" date="2018" name="Mycol. Prog.">
        <title>Coniella lustricola, a new species from submerged detritus.</title>
        <authorList>
            <person name="Raudabaugh D.B."/>
            <person name="Iturriaga T."/>
            <person name="Carver A."/>
            <person name="Mondo S."/>
            <person name="Pangilinan J."/>
            <person name="Lipzen A."/>
            <person name="He G."/>
            <person name="Amirebrahimi M."/>
            <person name="Grigoriev I.V."/>
            <person name="Miller A.N."/>
        </authorList>
    </citation>
    <scope>NUCLEOTIDE SEQUENCE [LARGE SCALE GENOMIC DNA]</scope>
    <source>
        <strain evidence="1 2">B22-T-1</strain>
    </source>
</reference>
<dbReference type="AlphaFoldDB" id="A0A2T3AIB1"/>
<dbReference type="EMBL" id="KZ678386">
    <property type="protein sequence ID" value="PSR99135.1"/>
    <property type="molecule type" value="Genomic_DNA"/>
</dbReference>
<protein>
    <submittedName>
        <fullName evidence="1">Uncharacterized protein</fullName>
    </submittedName>
</protein>
<sequence length="161" mass="17936">MSLPLDALLFAVLMSRRSHRTAANMEITVNSLGLCSIRNLPWRRAPKTAQPSPAQLIQTCPCSTRDLLTLLPSLQRYTGALFVNAPLVSGVAWPRRPVLRLLGLKDCAAPVMFTWHLSLFLGTPITHAGYIYAFLVRKYGPCNQEEDCEALNETMETHQEA</sequence>